<proteinExistence type="inferred from homology"/>
<evidence type="ECO:0000256" key="2">
    <source>
        <dbReference type="ARBA" id="ARBA00005771"/>
    </source>
</evidence>
<dbReference type="InParanoid" id="A0A1S3GRU0"/>
<dbReference type="EC" id="2.8.2.-" evidence="5"/>
<evidence type="ECO:0000256" key="3">
    <source>
        <dbReference type="ARBA" id="ARBA00022490"/>
    </source>
</evidence>
<dbReference type="Gene3D" id="3.40.50.300">
    <property type="entry name" value="P-loop containing nucleotide triphosphate hydrolases"/>
    <property type="match status" value="1"/>
</dbReference>
<dbReference type="InterPro" id="IPR000863">
    <property type="entry name" value="Sulfotransferase_dom"/>
</dbReference>
<dbReference type="RefSeq" id="XP_012891608.1">
    <property type="nucleotide sequence ID" value="XM_013036154.1"/>
</dbReference>
<dbReference type="GO" id="GO:0005737">
    <property type="term" value="C:cytoplasm"/>
    <property type="evidence" value="ECO:0007669"/>
    <property type="project" value="UniProtKB-SubCell"/>
</dbReference>
<keyword evidence="4 5" id="KW-0808">Transferase</keyword>
<protein>
    <recommendedName>
        <fullName evidence="5">Sulfotransferase</fullName>
        <ecNumber evidence="5">2.8.2.-</ecNumber>
    </recommendedName>
</protein>
<evidence type="ECO:0000256" key="4">
    <source>
        <dbReference type="ARBA" id="ARBA00022679"/>
    </source>
</evidence>
<dbReference type="InterPro" id="IPR027417">
    <property type="entry name" value="P-loop_NTPase"/>
</dbReference>
<comment type="similarity">
    <text evidence="2 5">Belongs to the sulfotransferase 1 family.</text>
</comment>
<dbReference type="GO" id="GO:0008146">
    <property type="term" value="F:sulfotransferase activity"/>
    <property type="evidence" value="ECO:0007669"/>
    <property type="project" value="InterPro"/>
</dbReference>
<organism evidence="7 8">
    <name type="scientific">Dipodomys ordii</name>
    <name type="common">Ord's kangaroo rat</name>
    <dbReference type="NCBI Taxonomy" id="10020"/>
    <lineage>
        <taxon>Eukaryota</taxon>
        <taxon>Metazoa</taxon>
        <taxon>Chordata</taxon>
        <taxon>Craniata</taxon>
        <taxon>Vertebrata</taxon>
        <taxon>Euteleostomi</taxon>
        <taxon>Mammalia</taxon>
        <taxon>Eutheria</taxon>
        <taxon>Euarchontoglires</taxon>
        <taxon>Glires</taxon>
        <taxon>Rodentia</taxon>
        <taxon>Castorimorpha</taxon>
        <taxon>Heteromyidae</taxon>
        <taxon>Dipodomyinae</taxon>
        <taxon>Dipodomys</taxon>
    </lineage>
</organism>
<keyword evidence="7" id="KW-1185">Reference proteome</keyword>
<dbReference type="GeneID" id="106000941"/>
<dbReference type="KEGG" id="dord:106000941"/>
<comment type="subcellular location">
    <subcellularLocation>
        <location evidence="1">Cytoplasm</location>
    </subcellularLocation>
</comment>
<sequence>MQGSAMAQDYVWCQGIPFPAGGFNPEIIKAAHEKLVLKDEDIITVTYPKSGTHWLIEVLSLIHTKGDPKWIRSVTILDRSPWLESKRGFKFTVERKEGPPLITSHLPIQLFPKSFFTSKAKVIYVIRNPKDVLISGYYFWRFTNLAKKPESLQQYFEWFLQGHVPYGSWFEHVRGWMSMREKENVLILSYEQMKKDPRNMIEKICWFLGKVLEPGELDLVLENSSFQAMKENKMSNIIDVPEELVPASVKITRKGITGDWKNHFTPAQTQAFEETFREKMAGLPPELFSWD</sequence>
<accession>A0A1S3GRU0</accession>
<keyword evidence="3" id="KW-0963">Cytoplasm</keyword>
<dbReference type="FunFam" id="3.40.50.300:FF:000433">
    <property type="entry name" value="Estrogen sulfotransferase"/>
    <property type="match status" value="1"/>
</dbReference>
<evidence type="ECO:0000259" key="6">
    <source>
        <dbReference type="Pfam" id="PF00685"/>
    </source>
</evidence>
<evidence type="ECO:0000256" key="1">
    <source>
        <dbReference type="ARBA" id="ARBA00004496"/>
    </source>
</evidence>
<gene>
    <name evidence="8" type="primary">LOC106000941</name>
</gene>
<dbReference type="AlphaFoldDB" id="A0A1S3GRU0"/>
<feature type="domain" description="Sulfotransferase" evidence="6">
    <location>
        <begin position="39"/>
        <end position="283"/>
    </location>
</feature>
<evidence type="ECO:0000313" key="7">
    <source>
        <dbReference type="Proteomes" id="UP000081671"/>
    </source>
</evidence>
<evidence type="ECO:0000256" key="5">
    <source>
        <dbReference type="RuleBase" id="RU361155"/>
    </source>
</evidence>
<name>A0A1S3GRU0_DIPOR</name>
<evidence type="ECO:0000313" key="8">
    <source>
        <dbReference type="RefSeq" id="XP_012891608.1"/>
    </source>
</evidence>
<dbReference type="Proteomes" id="UP000081671">
    <property type="component" value="Unplaced"/>
</dbReference>
<dbReference type="OrthoDB" id="205623at2759"/>
<reference evidence="8" key="1">
    <citation type="submission" date="2025-08" db="UniProtKB">
        <authorList>
            <consortium name="RefSeq"/>
        </authorList>
    </citation>
    <scope>IDENTIFICATION</scope>
    <source>
        <tissue evidence="8">Kidney</tissue>
    </source>
</reference>
<dbReference type="PANTHER" id="PTHR11783">
    <property type="entry name" value="SULFOTRANSFERASE SULT"/>
    <property type="match status" value="1"/>
</dbReference>
<dbReference type="SUPFAM" id="SSF52540">
    <property type="entry name" value="P-loop containing nucleoside triphosphate hydrolases"/>
    <property type="match status" value="1"/>
</dbReference>
<dbReference type="Pfam" id="PF00685">
    <property type="entry name" value="Sulfotransfer_1"/>
    <property type="match status" value="1"/>
</dbReference>
<dbReference type="FunCoup" id="A0A1S3GRU0">
    <property type="interactions" value="320"/>
</dbReference>